<proteinExistence type="predicted"/>
<evidence type="ECO:0008006" key="2">
    <source>
        <dbReference type="Google" id="ProtNLM"/>
    </source>
</evidence>
<gene>
    <name evidence="1" type="ORF">mv_L219</name>
</gene>
<dbReference type="SUPFAM" id="SSF53254">
    <property type="entry name" value="Phosphoglycerate mutase-like"/>
    <property type="match status" value="1"/>
</dbReference>
<accession>H2EDF1</accession>
<dbReference type="CDD" id="cd07040">
    <property type="entry name" value="HP"/>
    <property type="match status" value="1"/>
</dbReference>
<name>H2EDF1_9VIRU</name>
<dbReference type="Gene3D" id="3.40.50.1240">
    <property type="entry name" value="Phosphoglycerate mutase-like"/>
    <property type="match status" value="1"/>
</dbReference>
<dbReference type="InterPro" id="IPR029033">
    <property type="entry name" value="His_PPase_superfam"/>
</dbReference>
<reference evidence="1" key="1">
    <citation type="submission" date="2011-10" db="EMBL/GenBank/DDBJ databases">
        <title>Provirophages and transpovirons: unique mobilome of giant viruses.</title>
        <authorList>
            <person name="Desnues C."/>
            <person name="LaScola B."/>
            <person name="Yutin N."/>
            <person name="Fournous G."/>
            <person name="Koonin E."/>
            <person name="Raoult D."/>
        </authorList>
    </citation>
    <scope>NUCLEOTIDE SEQUENCE</scope>
    <source>
        <strain evidence="1">Mv13-mv</strain>
    </source>
</reference>
<dbReference type="EMBL" id="JN885995">
    <property type="protein sequence ID" value="AEX62424.1"/>
    <property type="molecule type" value="Genomic_DNA"/>
</dbReference>
<sequence>MENIELDTMNILTSDHFPEDIHTKKITIDWIRHAESCANLDSNNYLDKNEYPNRIIGYDTINPSNINVIKPESKSIKETFKTIGTKMKAFAKYHPNLSFIGTQQAILLGSTLMNLQIHYDAIFVSPTIRAIMTALLAFRGFRVTIYVVPFISEGLNMTGSYDNQNTALRSDLLKKQVLFIKDWLEGNWITNFDDIHVMNVLSNLRRSMSILVDNSSAQQIIRIIDSILLCKPELFEQKIPIDEYGERCDFVGKIKNIIPILQQKFIDESSSSGIMDPSITEAFNSLQQVLDPKFLRGPIVSFKVVEEFEKMAEKEIPNSSEFYIHKNIRKPDMNKFYQYVLPTVFDMNILNRNYDTIHIACVSHGGTLKKYFSEKYKSQNIQNILNTQTIREVLLLLSDGGLKPYSIDYSFYIPPKIRTMYGNFERLNNDICRLESLKGILNYPLYLKSWDSKIKPVLSPSDTLPVAYATNDVKFYFNDVDKYHDINDTSISGGFESRPNYYYKYQKYKTKINQLLDQRKN</sequence>
<protein>
    <recommendedName>
        <fullName evidence="2">Histidine phosphatase family protein</fullName>
    </recommendedName>
</protein>
<evidence type="ECO:0000313" key="1">
    <source>
        <dbReference type="EMBL" id="AEX62424.1"/>
    </source>
</evidence>
<organism evidence="1">
    <name type="scientific">Moumouvirus sp. 'Monve'</name>
    <dbReference type="NCBI Taxonomy" id="1128131"/>
    <lineage>
        <taxon>Viruses</taxon>
        <taxon>Varidnaviria</taxon>
        <taxon>Bamfordvirae</taxon>
        <taxon>Nucleocytoviricota</taxon>
        <taxon>Megaviricetes</taxon>
        <taxon>Imitervirales</taxon>
        <taxon>Mimiviridae</taxon>
        <taxon>Megamimivirinae</taxon>
        <taxon>Moumouvirus</taxon>
    </lineage>
</organism>